<feature type="transmembrane region" description="Helical" evidence="8">
    <location>
        <begin position="444"/>
        <end position="467"/>
    </location>
</feature>
<feature type="transmembrane region" description="Helical" evidence="8">
    <location>
        <begin position="379"/>
        <end position="400"/>
    </location>
</feature>
<dbReference type="SMART" id="SM00116">
    <property type="entry name" value="CBS"/>
    <property type="match status" value="2"/>
</dbReference>
<accession>A0A484H6S6</accession>
<dbReference type="Pfam" id="PF00571">
    <property type="entry name" value="CBS"/>
    <property type="match status" value="1"/>
</dbReference>
<keyword evidence="5" id="KW-0460">Magnesium</keyword>
<comment type="similarity">
    <text evidence="2">Belongs to the SLC41A transporter family.</text>
</comment>
<name>A0A484H6S6_9ZZZZ</name>
<dbReference type="InterPro" id="IPR006669">
    <property type="entry name" value="MgtE_transporter"/>
</dbReference>
<evidence type="ECO:0000259" key="9">
    <source>
        <dbReference type="PROSITE" id="PS51371"/>
    </source>
</evidence>
<dbReference type="InterPro" id="IPR000644">
    <property type="entry name" value="CBS_dom"/>
</dbReference>
<evidence type="ECO:0000256" key="7">
    <source>
        <dbReference type="ARBA" id="ARBA00023136"/>
    </source>
</evidence>
<evidence type="ECO:0000256" key="4">
    <source>
        <dbReference type="ARBA" id="ARBA00022692"/>
    </source>
</evidence>
<organism evidence="10">
    <name type="scientific">invertebrate metagenome</name>
    <dbReference type="NCBI Taxonomy" id="1711999"/>
    <lineage>
        <taxon>unclassified sequences</taxon>
        <taxon>metagenomes</taxon>
        <taxon>organismal metagenomes</taxon>
    </lineage>
</organism>
<protein>
    <submittedName>
        <fullName evidence="10">Mg/Co/Ni transporter MgtE / CBS domain</fullName>
    </submittedName>
</protein>
<keyword evidence="7 8" id="KW-0472">Membrane</keyword>
<dbReference type="SUPFAM" id="SSF158791">
    <property type="entry name" value="MgtE N-terminal domain-like"/>
    <property type="match status" value="1"/>
</dbReference>
<dbReference type="PANTHER" id="PTHR43773:SF1">
    <property type="entry name" value="MAGNESIUM TRANSPORTER MGTE"/>
    <property type="match status" value="1"/>
</dbReference>
<dbReference type="CDD" id="cd04606">
    <property type="entry name" value="CBS_pair_Mg_transporter"/>
    <property type="match status" value="1"/>
</dbReference>
<evidence type="ECO:0000313" key="10">
    <source>
        <dbReference type="EMBL" id="VBB69131.1"/>
    </source>
</evidence>
<evidence type="ECO:0000256" key="8">
    <source>
        <dbReference type="SAM" id="Phobius"/>
    </source>
</evidence>
<evidence type="ECO:0000256" key="5">
    <source>
        <dbReference type="ARBA" id="ARBA00022842"/>
    </source>
</evidence>
<dbReference type="SUPFAM" id="SSF54631">
    <property type="entry name" value="CBS-domain pair"/>
    <property type="match status" value="1"/>
</dbReference>
<gene>
    <name evidence="10" type="ORF">RIEGSTA812A_PEG_604</name>
</gene>
<feature type="domain" description="CBS" evidence="9">
    <location>
        <begin position="224"/>
        <end position="282"/>
    </location>
</feature>
<dbReference type="GO" id="GO:0016020">
    <property type="term" value="C:membrane"/>
    <property type="evidence" value="ECO:0007669"/>
    <property type="project" value="UniProtKB-SubCell"/>
</dbReference>
<dbReference type="GO" id="GO:0015095">
    <property type="term" value="F:magnesium ion transmembrane transporter activity"/>
    <property type="evidence" value="ECO:0007669"/>
    <property type="project" value="InterPro"/>
</dbReference>
<reference evidence="10" key="1">
    <citation type="submission" date="2018-10" db="EMBL/GenBank/DDBJ databases">
        <authorList>
            <person name="Gruber-Vodicka H."/>
            <person name="Jaeckle O."/>
        </authorList>
    </citation>
    <scope>NUCLEOTIDE SEQUENCE</scope>
</reference>
<feature type="transmembrane region" description="Helical" evidence="8">
    <location>
        <begin position="406"/>
        <end position="432"/>
    </location>
</feature>
<comment type="subcellular location">
    <subcellularLocation>
        <location evidence="1">Membrane</location>
        <topology evidence="1">Multi-pass membrane protein</topology>
    </subcellularLocation>
</comment>
<dbReference type="Pfam" id="PF03448">
    <property type="entry name" value="MgtE_N"/>
    <property type="match status" value="1"/>
</dbReference>
<dbReference type="InterPro" id="IPR006667">
    <property type="entry name" value="SLC41_membr_dom"/>
</dbReference>
<keyword evidence="3" id="KW-0813">Transport</keyword>
<dbReference type="SMART" id="SM00924">
    <property type="entry name" value="MgtE_N"/>
    <property type="match status" value="1"/>
</dbReference>
<dbReference type="SUPFAM" id="SSF161093">
    <property type="entry name" value="MgtE membrane domain-like"/>
    <property type="match status" value="1"/>
</dbReference>
<dbReference type="InterPro" id="IPR036739">
    <property type="entry name" value="SLC41_membr_dom_sf"/>
</dbReference>
<dbReference type="Pfam" id="PF01769">
    <property type="entry name" value="MgtE"/>
    <property type="match status" value="1"/>
</dbReference>
<dbReference type="PANTHER" id="PTHR43773">
    <property type="entry name" value="MAGNESIUM TRANSPORTER MGTE"/>
    <property type="match status" value="1"/>
</dbReference>
<dbReference type="NCBIfam" id="TIGR00400">
    <property type="entry name" value="mgtE"/>
    <property type="match status" value="1"/>
</dbReference>
<feature type="transmembrane region" description="Helical" evidence="8">
    <location>
        <begin position="308"/>
        <end position="329"/>
    </location>
</feature>
<sequence>MAETMDESTIQPSPLLSSEEALGLHNRDELVRAVTEALAKGQLEDVRALVSPLHYSDGARLFERLSPDQRCALINVVRLEFDAEILCALDGAVREEVIASLGFTDLAAALRALDSDDAVHLMSHLSEDEQARVLAALSPEDQTIITQGLSYPEYSAGRLMQRELVAVPAYWTVGQTIEYLRESQNLPEEFYDFYVVDPRHRPAGRVALSRLLRTYQPVRLQEILDPAVQSIAVTMDQEEVAVLFREHDLVSAPVVDRSGRLVGVVTVDDVVDVIDEEASDDMLRLGGVAEPDLYHAVIDTIRSRFNWLLVNLGTSVLTSSVIGLFDAAIEQLVTLAVLMPIVASMGGNAGTQTLTIAVRALAMRELSMANASRVLGKELLVAGLNGVIFAVLLGVVTWVRFGILEISLVIAAALVINLTCAGFAGFLVPLGFERVKIDPAVASPAFVTTVTDVVGFFAFLGLATWLLL</sequence>
<evidence type="ECO:0000256" key="1">
    <source>
        <dbReference type="ARBA" id="ARBA00004141"/>
    </source>
</evidence>
<evidence type="ECO:0000256" key="3">
    <source>
        <dbReference type="ARBA" id="ARBA00022448"/>
    </source>
</evidence>
<evidence type="ECO:0000256" key="6">
    <source>
        <dbReference type="ARBA" id="ARBA00022989"/>
    </source>
</evidence>
<keyword evidence="6 8" id="KW-1133">Transmembrane helix</keyword>
<dbReference type="PROSITE" id="PS51371">
    <property type="entry name" value="CBS"/>
    <property type="match status" value="1"/>
</dbReference>
<dbReference type="InterPro" id="IPR046342">
    <property type="entry name" value="CBS_dom_sf"/>
</dbReference>
<dbReference type="Gene3D" id="1.25.60.10">
    <property type="entry name" value="MgtE N-terminal domain-like"/>
    <property type="match status" value="1"/>
</dbReference>
<dbReference type="AlphaFoldDB" id="A0A484H6S6"/>
<dbReference type="Gene3D" id="1.10.357.20">
    <property type="entry name" value="SLC41 divalent cation transporters, integral membrane domain"/>
    <property type="match status" value="1"/>
</dbReference>
<proteinExistence type="inferred from homology"/>
<dbReference type="EMBL" id="LR026963">
    <property type="protein sequence ID" value="VBB69131.1"/>
    <property type="molecule type" value="Genomic_DNA"/>
</dbReference>
<dbReference type="InterPro" id="IPR038076">
    <property type="entry name" value="MgtE_N_sf"/>
</dbReference>
<keyword evidence="4 8" id="KW-0812">Transmembrane</keyword>
<dbReference type="InterPro" id="IPR006668">
    <property type="entry name" value="Mg_transptr_MgtE_intracell_dom"/>
</dbReference>
<dbReference type="Gene3D" id="3.10.580.10">
    <property type="entry name" value="CBS-domain"/>
    <property type="match status" value="1"/>
</dbReference>
<evidence type="ECO:0000256" key="2">
    <source>
        <dbReference type="ARBA" id="ARBA00009749"/>
    </source>
</evidence>